<dbReference type="Gene3D" id="3.40.50.720">
    <property type="entry name" value="NAD(P)-binding Rossmann-like Domain"/>
    <property type="match status" value="1"/>
</dbReference>
<sequence>MAPISAPTSACPSPPPPAGDGKVTVAFVGAGAITFGSPTVVWNHSARIESILGSRLEVPFIVDPNRARFDQIMEEKAQGPCPDAYKNTQFFRTPQEAAEALGSQTKIDLFLLASPPHFRGTTLEGRDLELEMIKLFGNVPTFFVEKPIATTRPEEPVQVAKILREADSAVGIGYMMRYLKVVQKVMSIIRENNLRVMMVTGRYAMAYNLLDKHPWWMKSQQGGPIIEQATHFCDLMRYLGGGEVDLDSVQATTLEHNEPAGELDLTIIDEAKIEPEDRVPRATSAFWKYSTGAIGSLTHIVALHGVGYSNEISVYADGYQFRLYDLYTNPRLYVRTPQSEKEQVYSYDDDDMFYNEFYAFVSAAIARANKAPLPVQDLLRTEFLTSYEDACKTFELTWKIRDLSDEVGDKSREKMTAEEKIAVAKATAKRSLRVQGGSPVLDVPAPAN</sequence>
<dbReference type="InterPro" id="IPR013944">
    <property type="entry name" value="OxRdtase_put_C"/>
</dbReference>
<evidence type="ECO:0000259" key="1">
    <source>
        <dbReference type="Pfam" id="PF01408"/>
    </source>
</evidence>
<dbReference type="Gene3D" id="3.30.360.10">
    <property type="entry name" value="Dihydrodipicolinate Reductase, domain 2"/>
    <property type="match status" value="1"/>
</dbReference>
<dbReference type="InterPro" id="IPR000683">
    <property type="entry name" value="Gfo/Idh/MocA-like_OxRdtase_N"/>
</dbReference>
<gene>
    <name evidence="3" type="ORF">GNLVRS02_ARAD1B05258g</name>
</gene>
<dbReference type="AlphaFoldDB" id="A0A060T573"/>
<dbReference type="InterPro" id="IPR052515">
    <property type="entry name" value="Gfo/Idh/MocA_Oxidoreductase"/>
</dbReference>
<dbReference type="Pfam" id="PF08635">
    <property type="entry name" value="ox_reductase_C"/>
    <property type="match status" value="1"/>
</dbReference>
<dbReference type="GO" id="GO:0000166">
    <property type="term" value="F:nucleotide binding"/>
    <property type="evidence" value="ECO:0007669"/>
    <property type="project" value="InterPro"/>
</dbReference>
<dbReference type="PANTHER" id="PTHR43249">
    <property type="entry name" value="UDP-N-ACETYL-2-AMINO-2-DEOXY-D-GLUCURONATE OXIDASE"/>
    <property type="match status" value="1"/>
</dbReference>
<dbReference type="PANTHER" id="PTHR43249:SF1">
    <property type="entry name" value="D-GLUCOSIDE 3-DEHYDROGENASE"/>
    <property type="match status" value="1"/>
</dbReference>
<organism evidence="3">
    <name type="scientific">Blastobotrys adeninivorans</name>
    <name type="common">Yeast</name>
    <name type="synonym">Arxula adeninivorans</name>
    <dbReference type="NCBI Taxonomy" id="409370"/>
    <lineage>
        <taxon>Eukaryota</taxon>
        <taxon>Fungi</taxon>
        <taxon>Dikarya</taxon>
        <taxon>Ascomycota</taxon>
        <taxon>Saccharomycotina</taxon>
        <taxon>Dipodascomycetes</taxon>
        <taxon>Dipodascales</taxon>
        <taxon>Trichomonascaceae</taxon>
        <taxon>Blastobotrys</taxon>
    </lineage>
</organism>
<dbReference type="EMBL" id="HG937692">
    <property type="protein sequence ID" value="CDP36098.1"/>
    <property type="molecule type" value="Genomic_DNA"/>
</dbReference>
<evidence type="ECO:0000313" key="3">
    <source>
        <dbReference type="EMBL" id="CDP36098.1"/>
    </source>
</evidence>
<protein>
    <submittedName>
        <fullName evidence="3">ARAD1B05258p</fullName>
    </submittedName>
</protein>
<dbReference type="SUPFAM" id="SSF55347">
    <property type="entry name" value="Glyceraldehyde-3-phosphate dehydrogenase-like, C-terminal domain"/>
    <property type="match status" value="1"/>
</dbReference>
<feature type="domain" description="Oxidoreductase putative C-terminal" evidence="2">
    <location>
        <begin position="177"/>
        <end position="319"/>
    </location>
</feature>
<reference evidence="3" key="2">
    <citation type="submission" date="2014-06" db="EMBL/GenBank/DDBJ databases">
        <title>The complete genome of Blastobotrys (Arxula) adeninivorans LS3 - a yeast of biotechnological interest.</title>
        <authorList>
            <person name="Kunze G."/>
            <person name="Gaillardin C."/>
            <person name="Czernicka M."/>
            <person name="Durrens P."/>
            <person name="Martin T."/>
            <person name="Boer E."/>
            <person name="Gabaldon T."/>
            <person name="Cruz J."/>
            <person name="Talla E."/>
            <person name="Marck C."/>
            <person name="Goffeau A."/>
            <person name="Barbe V."/>
            <person name="Baret P."/>
            <person name="Baronian K."/>
            <person name="Beier S."/>
            <person name="Bleykasten C."/>
            <person name="Bode R."/>
            <person name="Casaregola S."/>
            <person name="Despons L."/>
            <person name="Fairhead C."/>
            <person name="Giersberg M."/>
            <person name="Gierski P."/>
            <person name="Hahnel U."/>
            <person name="Hartmann A."/>
            <person name="Jankowska D."/>
            <person name="Jubin C."/>
            <person name="Jung P."/>
            <person name="Lafontaine I."/>
            <person name="Leh-Louis V."/>
            <person name="Lemaire M."/>
            <person name="Marcet-Houben M."/>
            <person name="Mascher M."/>
            <person name="Morel G."/>
            <person name="Richard G.-F."/>
            <person name="Riechen J."/>
            <person name="Sacerdot C."/>
            <person name="Sarkar A."/>
            <person name="Savel G."/>
            <person name="Schacherer J."/>
            <person name="Sherman D."/>
            <person name="Straub M.-L."/>
            <person name="Stein N."/>
            <person name="Thierry A."/>
            <person name="Trautwein-Schult A."/>
            <person name="Westhof E."/>
            <person name="Worch S."/>
            <person name="Dujon B."/>
            <person name="Souciet J.-L."/>
            <person name="Wincker P."/>
            <person name="Scholz U."/>
            <person name="Neuveglise N."/>
        </authorList>
    </citation>
    <scope>NUCLEOTIDE SEQUENCE</scope>
    <source>
        <strain evidence="3">LS3</strain>
    </source>
</reference>
<accession>A0A060T573</accession>
<reference evidence="3" key="1">
    <citation type="submission" date="2014-02" db="EMBL/GenBank/DDBJ databases">
        <authorList>
            <person name="Genoscope - CEA"/>
        </authorList>
    </citation>
    <scope>NUCLEOTIDE SEQUENCE</scope>
    <source>
        <strain evidence="3">LS3</strain>
    </source>
</reference>
<evidence type="ECO:0000259" key="2">
    <source>
        <dbReference type="Pfam" id="PF08635"/>
    </source>
</evidence>
<proteinExistence type="predicted"/>
<name>A0A060T573_BLAAD</name>
<dbReference type="SUPFAM" id="SSF51735">
    <property type="entry name" value="NAD(P)-binding Rossmann-fold domains"/>
    <property type="match status" value="1"/>
</dbReference>
<dbReference type="InterPro" id="IPR036291">
    <property type="entry name" value="NAD(P)-bd_dom_sf"/>
</dbReference>
<feature type="domain" description="Gfo/Idh/MocA-like oxidoreductase N-terminal" evidence="1">
    <location>
        <begin position="24"/>
        <end position="174"/>
    </location>
</feature>
<dbReference type="Pfam" id="PF01408">
    <property type="entry name" value="GFO_IDH_MocA"/>
    <property type="match status" value="1"/>
</dbReference>